<dbReference type="Pfam" id="PF04008">
    <property type="entry name" value="Adenosine_kin"/>
    <property type="match status" value="1"/>
</dbReference>
<name>A0A7C3WV61_9BACT</name>
<gene>
    <name evidence="1" type="ORF">ENV35_00680</name>
</gene>
<dbReference type="AlphaFoldDB" id="A0A7C3WV61"/>
<dbReference type="PANTHER" id="PTHR36155">
    <property type="entry name" value="BLL5354 PROTEIN"/>
    <property type="match status" value="1"/>
</dbReference>
<reference evidence="1" key="1">
    <citation type="journal article" date="2020" name="mSystems">
        <title>Genome- and Community-Level Interaction Insights into Carbon Utilization and Element Cycling Functions of Hydrothermarchaeota in Hydrothermal Sediment.</title>
        <authorList>
            <person name="Zhou Z."/>
            <person name="Liu Y."/>
            <person name="Xu W."/>
            <person name="Pan J."/>
            <person name="Luo Z.H."/>
            <person name="Li M."/>
        </authorList>
    </citation>
    <scope>NUCLEOTIDE SEQUENCE [LARGE SCALE GENOMIC DNA]</scope>
    <source>
        <strain evidence="1">SpSt-751</strain>
    </source>
</reference>
<organism evidence="1">
    <name type="scientific">Dictyoglomus turgidum</name>
    <dbReference type="NCBI Taxonomy" id="513050"/>
    <lineage>
        <taxon>Bacteria</taxon>
        <taxon>Pseudomonadati</taxon>
        <taxon>Dictyoglomota</taxon>
        <taxon>Dictyoglomia</taxon>
        <taxon>Dictyoglomales</taxon>
        <taxon>Dictyoglomaceae</taxon>
        <taxon>Dictyoglomus</taxon>
    </lineage>
</organism>
<proteinExistence type="predicted"/>
<sequence length="160" mass="17684">MEIQIVEIEKPEDVNLILGQSHFIKTVEDLYEAIVNSVPSAKFGIAFCEASGPSLIRHIGTDQEMEELAIKNMQKIAAGHTFIIFIKNFYPINVLNAIKQVPEVVNIFSATANPLKVIVADDGIGRGVLGVIDGVKPKGVEGEEDIKHRKEFLRKIGYKL</sequence>
<dbReference type="EMBL" id="DTGA01000020">
    <property type="protein sequence ID" value="HGB30372.1"/>
    <property type="molecule type" value="Genomic_DNA"/>
</dbReference>
<dbReference type="Gene3D" id="3.40.1520.10">
    <property type="entry name" value="Ta1353-like"/>
    <property type="match status" value="1"/>
</dbReference>
<protein>
    <recommendedName>
        <fullName evidence="2">Adenosine monophosphate-protein transferase</fullName>
    </recommendedName>
</protein>
<evidence type="ECO:0008006" key="2">
    <source>
        <dbReference type="Google" id="ProtNLM"/>
    </source>
</evidence>
<dbReference type="InterPro" id="IPR036902">
    <property type="entry name" value="Ta1353-like_sf"/>
</dbReference>
<accession>A0A7C3WV61</accession>
<dbReference type="PANTHER" id="PTHR36155:SF1">
    <property type="entry name" value="BLL5354 PROTEIN"/>
    <property type="match status" value="1"/>
</dbReference>
<dbReference type="SUPFAM" id="SSF103165">
    <property type="entry name" value="Ta1353-like"/>
    <property type="match status" value="1"/>
</dbReference>
<comment type="caution">
    <text evidence="1">The sequence shown here is derived from an EMBL/GenBank/DDBJ whole genome shotgun (WGS) entry which is preliminary data.</text>
</comment>
<dbReference type="InterPro" id="IPR007153">
    <property type="entry name" value="Adenosine_kinase"/>
</dbReference>
<evidence type="ECO:0000313" key="1">
    <source>
        <dbReference type="EMBL" id="HGB30372.1"/>
    </source>
</evidence>